<accession>A0A2R9CKX3</accession>
<feature type="transmembrane region" description="Helical" evidence="6">
    <location>
        <begin position="58"/>
        <end position="79"/>
    </location>
</feature>
<feature type="transmembrane region" description="Helical" evidence="6">
    <location>
        <begin position="336"/>
        <end position="362"/>
    </location>
</feature>
<dbReference type="PANTHER" id="PTHR43243">
    <property type="entry name" value="INNER MEMBRANE TRANSPORTER YGJI-RELATED"/>
    <property type="match status" value="1"/>
</dbReference>
<keyword evidence="3" id="KW-0029">Amino-acid transport</keyword>
<dbReference type="EMBL" id="AJFE02113036">
    <property type="status" value="NOT_ANNOTATED_CDS"/>
    <property type="molecule type" value="Genomic_DNA"/>
</dbReference>
<protein>
    <submittedName>
        <fullName evidence="8">Solute carrier family 7 member 14</fullName>
    </submittedName>
</protein>
<feature type="transmembrane region" description="Helical" evidence="6">
    <location>
        <begin position="410"/>
        <end position="429"/>
    </location>
</feature>
<dbReference type="Pfam" id="PF13520">
    <property type="entry name" value="AA_permease_2"/>
    <property type="match status" value="1"/>
</dbReference>
<dbReference type="AlphaFoldDB" id="A0A2R9CKX3"/>
<keyword evidence="2 6" id="KW-0812">Transmembrane</keyword>
<feature type="domain" description="Cationic amino acid transporter C-terminal" evidence="7">
    <location>
        <begin position="627"/>
        <end position="666"/>
    </location>
</feature>
<dbReference type="PANTHER" id="PTHR43243:SF17">
    <property type="entry name" value="CATIONIC AMINO ACID TRANSPORTER-RELATED"/>
    <property type="match status" value="1"/>
</dbReference>
<name>A0A2R9CKX3_PANPA</name>
<dbReference type="InterPro" id="IPR029485">
    <property type="entry name" value="CAT_C"/>
</dbReference>
<dbReference type="Ensembl" id="ENSPPAT00000065549.1">
    <property type="protein sequence ID" value="ENSPPAP00000042619.1"/>
    <property type="gene ID" value="ENSPPAG00000043869.1"/>
</dbReference>
<comment type="subcellular location">
    <subcellularLocation>
        <location evidence="1">Membrane</location>
        <topology evidence="1">Multi-pass membrane protein</topology>
    </subcellularLocation>
</comment>
<feature type="transmembrane region" description="Helical" evidence="6">
    <location>
        <begin position="219"/>
        <end position="242"/>
    </location>
</feature>
<dbReference type="GeneTree" id="ENSGT00940000155893"/>
<evidence type="ECO:0000256" key="5">
    <source>
        <dbReference type="ARBA" id="ARBA00023136"/>
    </source>
</evidence>
<feature type="transmembrane region" description="Helical" evidence="6">
    <location>
        <begin position="190"/>
        <end position="207"/>
    </location>
</feature>
<keyword evidence="5 6" id="KW-0472">Membrane</keyword>
<evidence type="ECO:0000313" key="9">
    <source>
        <dbReference type="Proteomes" id="UP000240080"/>
    </source>
</evidence>
<feature type="transmembrane region" description="Helical" evidence="6">
    <location>
        <begin position="627"/>
        <end position="648"/>
    </location>
</feature>
<dbReference type="Bgee" id="ENSPPAG00000043869">
    <property type="expression patterns" value="Expressed in cerebellum and 2 other cell types or tissues"/>
</dbReference>
<dbReference type="GO" id="GO:0005654">
    <property type="term" value="C:nucleoplasm"/>
    <property type="evidence" value="ECO:0007669"/>
    <property type="project" value="Ensembl"/>
</dbReference>
<feature type="transmembrane region" description="Helical" evidence="6">
    <location>
        <begin position="85"/>
        <end position="108"/>
    </location>
</feature>
<dbReference type="STRING" id="9597.ENSPPAP00000042619"/>
<evidence type="ECO:0000313" key="8">
    <source>
        <dbReference type="Ensembl" id="ENSPPAP00000042619.1"/>
    </source>
</evidence>
<feature type="transmembrane region" description="Helical" evidence="6">
    <location>
        <begin position="593"/>
        <end position="615"/>
    </location>
</feature>
<feature type="transmembrane region" description="Helical" evidence="6">
    <location>
        <begin position="383"/>
        <end position="404"/>
    </location>
</feature>
<proteinExistence type="predicted"/>
<feature type="transmembrane region" description="Helical" evidence="6">
    <location>
        <begin position="564"/>
        <end position="587"/>
    </location>
</feature>
<reference evidence="8" key="2">
    <citation type="submission" date="2025-08" db="UniProtKB">
        <authorList>
            <consortium name="Ensembl"/>
        </authorList>
    </citation>
    <scope>IDENTIFICATION</scope>
</reference>
<dbReference type="EMBL" id="AJFE02113038">
    <property type="status" value="NOT_ANNOTATED_CDS"/>
    <property type="molecule type" value="Genomic_DNA"/>
</dbReference>
<dbReference type="GO" id="GO:0005829">
    <property type="term" value="C:cytosol"/>
    <property type="evidence" value="ECO:0007669"/>
    <property type="project" value="Ensembl"/>
</dbReference>
<feature type="transmembrane region" description="Helical" evidence="6">
    <location>
        <begin position="287"/>
        <end position="316"/>
    </location>
</feature>
<dbReference type="Proteomes" id="UP000240080">
    <property type="component" value="Chromosome 3"/>
</dbReference>
<dbReference type="Pfam" id="PF13906">
    <property type="entry name" value="AA_permease_C"/>
    <property type="match status" value="1"/>
</dbReference>
<dbReference type="Gene3D" id="1.20.1740.10">
    <property type="entry name" value="Amino acid/polyamine transporter I"/>
    <property type="match status" value="1"/>
</dbReference>
<feature type="transmembrane region" description="Helical" evidence="6">
    <location>
        <begin position="120"/>
        <end position="140"/>
    </location>
</feature>
<evidence type="ECO:0000256" key="4">
    <source>
        <dbReference type="ARBA" id="ARBA00022989"/>
    </source>
</evidence>
<dbReference type="GO" id="GO:0015171">
    <property type="term" value="F:amino acid transmembrane transporter activity"/>
    <property type="evidence" value="ECO:0007669"/>
    <property type="project" value="TreeGrafter"/>
</dbReference>
<feature type="transmembrane region" description="Helical" evidence="6">
    <location>
        <begin position="254"/>
        <end position="275"/>
    </location>
</feature>
<organism evidence="8 9">
    <name type="scientific">Pan paniscus</name>
    <name type="common">Pygmy chimpanzee</name>
    <name type="synonym">Bonobo</name>
    <dbReference type="NCBI Taxonomy" id="9597"/>
    <lineage>
        <taxon>Eukaryota</taxon>
        <taxon>Metazoa</taxon>
        <taxon>Chordata</taxon>
        <taxon>Craniata</taxon>
        <taxon>Vertebrata</taxon>
        <taxon>Euteleostomi</taxon>
        <taxon>Mammalia</taxon>
        <taxon>Eutheria</taxon>
        <taxon>Euarchontoglires</taxon>
        <taxon>Primates</taxon>
        <taxon>Haplorrhini</taxon>
        <taxon>Catarrhini</taxon>
        <taxon>Hominidae</taxon>
        <taxon>Pan</taxon>
    </lineage>
</organism>
<keyword evidence="4 6" id="KW-1133">Transmembrane helix</keyword>
<dbReference type="FunFam" id="1.20.1740.10:FF:000010">
    <property type="entry name" value="probable cationic amino acid transporter"/>
    <property type="match status" value="1"/>
</dbReference>
<dbReference type="EMBL" id="AJFE02113037">
    <property type="status" value="NOT_ANNOTATED_CDS"/>
    <property type="molecule type" value="Genomic_DNA"/>
</dbReference>
<keyword evidence="3" id="KW-0813">Transport</keyword>
<reference evidence="8" key="3">
    <citation type="submission" date="2025-09" db="UniProtKB">
        <authorList>
            <consortium name="Ensembl"/>
        </authorList>
    </citation>
    <scope>IDENTIFICATION</scope>
</reference>
<evidence type="ECO:0000259" key="7">
    <source>
        <dbReference type="Pfam" id="PF13906"/>
    </source>
</evidence>
<evidence type="ECO:0000256" key="3">
    <source>
        <dbReference type="ARBA" id="ARBA00022970"/>
    </source>
</evidence>
<reference evidence="8 9" key="1">
    <citation type="journal article" date="2012" name="Nature">
        <title>The bonobo genome compared with the chimpanzee and human genomes.</title>
        <authorList>
            <person name="Prufer K."/>
            <person name="Munch K."/>
            <person name="Hellmann I."/>
            <person name="Akagi K."/>
            <person name="Miller J.R."/>
            <person name="Walenz B."/>
            <person name="Koren S."/>
            <person name="Sutton G."/>
            <person name="Kodira C."/>
            <person name="Winer R."/>
            <person name="Knight J.R."/>
            <person name="Mullikin J.C."/>
            <person name="Meader S.J."/>
            <person name="Ponting C.P."/>
            <person name="Lunter G."/>
            <person name="Higashino S."/>
            <person name="Hobolth A."/>
            <person name="Dutheil J."/>
            <person name="Karakoc E."/>
            <person name="Alkan C."/>
            <person name="Sajjadian S."/>
            <person name="Catacchio C.R."/>
            <person name="Ventura M."/>
            <person name="Marques-Bonet T."/>
            <person name="Eichler E.E."/>
            <person name="Andre C."/>
            <person name="Atencia R."/>
            <person name="Mugisha L."/>
            <person name="Junhold J."/>
            <person name="Patterson N."/>
            <person name="Siebauer M."/>
            <person name="Good J.M."/>
            <person name="Fischer A."/>
            <person name="Ptak S.E."/>
            <person name="Lachmann M."/>
            <person name="Symer D.E."/>
            <person name="Mailund T."/>
            <person name="Schierup M.H."/>
            <person name="Andres A.M."/>
            <person name="Kelso J."/>
            <person name="Paabo S."/>
        </authorList>
    </citation>
    <scope>NUCLEOTIDE SEQUENCE [LARGE SCALE GENOMIC DNA]</scope>
</reference>
<feature type="transmembrane region" description="Helical" evidence="6">
    <location>
        <begin position="654"/>
        <end position="675"/>
    </location>
</feature>
<dbReference type="InterPro" id="IPR002293">
    <property type="entry name" value="AA/rel_permease1"/>
</dbReference>
<evidence type="ECO:0000256" key="2">
    <source>
        <dbReference type="ARBA" id="ARBA00022692"/>
    </source>
</evidence>
<sequence>MSGFFTSLDPRRVQWGAAWYAMHSRILRTKPVESMLEGTGATTAHGTKLAQVLTTVDLISLGVGSCVGTGMYVVSGLVAKEMAGPGVIVSFIIAAVASILSGVCYAEFGVRVPKTTGSAYTYSYVTVGEFVAFFIGWNLILEYLIGTAAGASALSSMFDSLANHTISRWMADSVGTLNGLGKGEESYPDLLALLIAVIVTIIVALGVKNSVGFNNVLNVLNLAVWVFIMIAGLFFINGKYWAEGQFLPHGWSGVLQGAATCFYAFIGFDIIATTGEEAKNPNTSIPYAITASLVICLTAYVSVSVILTLMVPYYTIDTESPLMEMFVAHGFYAAKFVVAIGSVAGLTVSLLGSLFPMPRVIYAMAGDGLLFRFLAHVSSYTETPVVACIVSGFLAALLALLVSLRDLIEMMSIGTLLAYTLVSVCVLLLRYQPESDIDGFVKFLSEEHTKKKEGILADCEKEACSPVSEGDEFSGPATNTCGAKNLPSLGDNEMLIGKSDKSTYNVNHPNYGTVDMTTGIEADESENIYLIKLKKLIGPHYYTMRIRLGLPGKMDRPTAATGHTVTICVLLLFILMFIFCSFIIFGSDYISEQSWWAILLVVLMVLLISTLVFVILQQPENPKKLPYMAPCLPFVPAFAMLVNIYLMLKLSTITWIRFAVWCFVEFPFKVLSMLIPKLPPSWTRQLRS</sequence>
<evidence type="ECO:0000256" key="6">
    <source>
        <dbReference type="SAM" id="Phobius"/>
    </source>
</evidence>
<evidence type="ECO:0000256" key="1">
    <source>
        <dbReference type="ARBA" id="ARBA00004141"/>
    </source>
</evidence>
<gene>
    <name evidence="8" type="primary">SLC7A14</name>
</gene>
<dbReference type="GO" id="GO:0005886">
    <property type="term" value="C:plasma membrane"/>
    <property type="evidence" value="ECO:0007669"/>
    <property type="project" value="Ensembl"/>
</dbReference>
<dbReference type="EMBL" id="AJFE02113039">
    <property type="status" value="NOT_ANNOTATED_CDS"/>
    <property type="molecule type" value="Genomic_DNA"/>
</dbReference>
<keyword evidence="9" id="KW-1185">Reference proteome</keyword>